<feature type="non-terminal residue" evidence="2">
    <location>
        <position position="74"/>
    </location>
</feature>
<gene>
    <name evidence="2" type="ORF">JOQ06_021316</name>
</gene>
<dbReference type="Proteomes" id="UP001219934">
    <property type="component" value="Unassembled WGS sequence"/>
</dbReference>
<evidence type="ECO:0000313" key="2">
    <source>
        <dbReference type="EMBL" id="KAJ4922812.1"/>
    </source>
</evidence>
<evidence type="ECO:0000313" key="3">
    <source>
        <dbReference type="Proteomes" id="UP001219934"/>
    </source>
</evidence>
<dbReference type="AlphaFoldDB" id="A0AAD6F6Q8"/>
<comment type="caution">
    <text evidence="2">The sequence shown here is derived from an EMBL/GenBank/DDBJ whole genome shotgun (WGS) entry which is preliminary data.</text>
</comment>
<proteinExistence type="predicted"/>
<reference evidence="2" key="1">
    <citation type="submission" date="2022-11" db="EMBL/GenBank/DDBJ databases">
        <title>Chromosome-level genome of Pogonophryne albipinna.</title>
        <authorList>
            <person name="Jo E."/>
        </authorList>
    </citation>
    <scope>NUCLEOTIDE SEQUENCE</scope>
    <source>
        <strain evidence="2">SGF0006</strain>
        <tissue evidence="2">Muscle</tissue>
    </source>
</reference>
<sequence length="74" mass="7739">RHPNALERLNGSKSLQPGEVVPIMVMGTPDEVSPSALAPAKVTAVSATERAPDATPPSVLGAWPGGRRGEERRN</sequence>
<dbReference type="EMBL" id="JAPTMU010000057">
    <property type="protein sequence ID" value="KAJ4922812.1"/>
    <property type="molecule type" value="Genomic_DNA"/>
</dbReference>
<protein>
    <submittedName>
        <fullName evidence="2">Uncharacterized protein</fullName>
    </submittedName>
</protein>
<organism evidence="2 3">
    <name type="scientific">Pogonophryne albipinna</name>
    <dbReference type="NCBI Taxonomy" id="1090488"/>
    <lineage>
        <taxon>Eukaryota</taxon>
        <taxon>Metazoa</taxon>
        <taxon>Chordata</taxon>
        <taxon>Craniata</taxon>
        <taxon>Vertebrata</taxon>
        <taxon>Euteleostomi</taxon>
        <taxon>Actinopterygii</taxon>
        <taxon>Neopterygii</taxon>
        <taxon>Teleostei</taxon>
        <taxon>Neoteleostei</taxon>
        <taxon>Acanthomorphata</taxon>
        <taxon>Eupercaria</taxon>
        <taxon>Perciformes</taxon>
        <taxon>Notothenioidei</taxon>
        <taxon>Pogonophryne</taxon>
    </lineage>
</organism>
<name>A0AAD6F6Q8_9TELE</name>
<feature type="non-terminal residue" evidence="2">
    <location>
        <position position="1"/>
    </location>
</feature>
<accession>A0AAD6F6Q8</accession>
<feature type="region of interest" description="Disordered" evidence="1">
    <location>
        <begin position="47"/>
        <end position="74"/>
    </location>
</feature>
<evidence type="ECO:0000256" key="1">
    <source>
        <dbReference type="SAM" id="MobiDB-lite"/>
    </source>
</evidence>
<keyword evidence="3" id="KW-1185">Reference proteome</keyword>